<dbReference type="SUPFAM" id="SSF55298">
    <property type="entry name" value="YjgF-like"/>
    <property type="match status" value="1"/>
</dbReference>
<dbReference type="InterPro" id="IPR013813">
    <property type="entry name" value="Endoribo_LPSP/chorism_mut-like"/>
</dbReference>
<comment type="caution">
    <text evidence="2">The sequence shown here is derived from an EMBL/GenBank/DDBJ whole genome shotgun (WGS) entry which is preliminary data.</text>
</comment>
<evidence type="ECO:0000313" key="3">
    <source>
        <dbReference type="Proteomes" id="UP000307510"/>
    </source>
</evidence>
<evidence type="ECO:0000313" key="2">
    <source>
        <dbReference type="EMBL" id="TLP68409.1"/>
    </source>
</evidence>
<dbReference type="PANTHER" id="PTHR43760">
    <property type="entry name" value="ENDORIBONUCLEASE-RELATED"/>
    <property type="match status" value="1"/>
</dbReference>
<dbReference type="InterPro" id="IPR035959">
    <property type="entry name" value="RutC-like_sf"/>
</dbReference>
<proteinExistence type="predicted"/>
<dbReference type="AlphaFoldDB" id="A0A5R8ZQ65"/>
<protein>
    <submittedName>
        <fullName evidence="2">RidA family protein</fullName>
    </submittedName>
</protein>
<dbReference type="PANTHER" id="PTHR43760:SF1">
    <property type="entry name" value="ENDORIBONUCLEASE L-PSP_CHORISMATE MUTASE-LIKE DOMAIN-CONTAINING PROTEIN"/>
    <property type="match status" value="1"/>
</dbReference>
<evidence type="ECO:0000259" key="1">
    <source>
        <dbReference type="Pfam" id="PF14588"/>
    </source>
</evidence>
<reference evidence="3" key="2">
    <citation type="submission" date="2019-06" db="EMBL/GenBank/DDBJ databases">
        <title>AzeR, a transcriptional regulator that responds to azelaic acid in Pseudomonas nitroreducens.</title>
        <authorList>
            <person name="Bez C."/>
            <person name="Javvadi S.G."/>
            <person name="Bertani I."/>
            <person name="Devescovi G."/>
            <person name="Studholme D.J."/>
            <person name="Geller A."/>
            <person name="Levy A."/>
            <person name="Venturi V."/>
        </authorList>
    </citation>
    <scope>NUCLEOTIDE SEQUENCE [LARGE SCALE GENOMIC DNA]</scope>
    <source>
        <strain evidence="3">DSM 9128</strain>
    </source>
</reference>
<organism evidence="2 3">
    <name type="scientific">Pseudomonas nitroreducens</name>
    <dbReference type="NCBI Taxonomy" id="46680"/>
    <lineage>
        <taxon>Bacteria</taxon>
        <taxon>Pseudomonadati</taxon>
        <taxon>Pseudomonadota</taxon>
        <taxon>Gammaproteobacteria</taxon>
        <taxon>Pseudomonadales</taxon>
        <taxon>Pseudomonadaceae</taxon>
        <taxon>Pseudomonas</taxon>
    </lineage>
</organism>
<accession>A0A5R8ZQ65</accession>
<feature type="domain" description="Endoribonuclease L-PSP/chorismate mutase-like" evidence="1">
    <location>
        <begin position="26"/>
        <end position="151"/>
    </location>
</feature>
<gene>
    <name evidence="2" type="ORF">FEA48_30130</name>
</gene>
<dbReference type="Proteomes" id="UP000307510">
    <property type="component" value="Unassembled WGS sequence"/>
</dbReference>
<name>A0A5R8ZQ65_PSENT</name>
<reference evidence="2 3" key="1">
    <citation type="submission" date="2019-05" db="EMBL/GenBank/DDBJ databases">
        <authorList>
            <person name="Moore K."/>
            <person name="O'Neill P."/>
            <person name="Farbos A."/>
            <person name="Studholme D.J."/>
        </authorList>
    </citation>
    <scope>NUCLEOTIDE SEQUENCE [LARGE SCALE GENOMIC DNA]</scope>
    <source>
        <strain evidence="2 3">DSM 9128</strain>
    </source>
</reference>
<dbReference type="RefSeq" id="WP_138217073.1">
    <property type="nucleotide sequence ID" value="NZ_VASG01000013.1"/>
</dbReference>
<dbReference type="EMBL" id="VASG01000013">
    <property type="protein sequence ID" value="TLP68409.1"/>
    <property type="molecule type" value="Genomic_DNA"/>
</dbReference>
<dbReference type="Gene3D" id="3.30.1330.40">
    <property type="entry name" value="RutC-like"/>
    <property type="match status" value="1"/>
</dbReference>
<sequence length="162" mass="17208">MSETRAAAFERIAAELGYDFSGEMKIGGNYVPFLIDGNQVHLSGQIPRVGDVVVVTGRAGSEVSLADAQLAAKVCVMRALALLRQALGDLDRVRKVLQLNVFVQSAEHFTQQSEVADGASVVLYEVLGAAGVHTRTSVGVYQLPKNATVELNLLAVTQDLPG</sequence>
<dbReference type="CDD" id="cd02199">
    <property type="entry name" value="YjgF_YER057c_UK114_like_1"/>
    <property type="match status" value="1"/>
</dbReference>
<dbReference type="Pfam" id="PF14588">
    <property type="entry name" value="YjgF_endoribonc"/>
    <property type="match status" value="1"/>
</dbReference>